<feature type="domain" description="CCDC81-like prokaryotic HU" evidence="2">
    <location>
        <begin position="2"/>
        <end position="50"/>
    </location>
</feature>
<name>A0A3N4PVU8_9BACT</name>
<keyword evidence="1" id="KW-0812">Transmembrane</keyword>
<dbReference type="EMBL" id="RPDH01000001">
    <property type="protein sequence ID" value="RPE12096.1"/>
    <property type="molecule type" value="Genomic_DNA"/>
</dbReference>
<sequence length="308" mass="34755">MLQHYITEVLFKQHTCSIPQVGTFTIQHIPAHYAVVEQVLAPPRQEVSFETRWEDDGSCLHWISQKENLVEPVAKLKMEKYLQEFRESLQTGQPVDLPGIGNLRLDPFGQIRFTAQELPDAWQPISLQPVLRPEAAPKVLQGNTEVVNHEVVEHTTVVPEEFESQGRFRWWWVVVPAVVIAGIVSFFLLKDQFQGYTPAVEDSAVNAAPAPAPAADTVPITPAVAPVAATPVSDTIAYYVVFQTYKNRETAEKKHTQRLNWGHSEVVLYTSKDSLYNLAVYFRTLPADTVKAKDSISQKFSSQVRIEY</sequence>
<evidence type="ECO:0000256" key="1">
    <source>
        <dbReference type="SAM" id="Phobius"/>
    </source>
</evidence>
<evidence type="ECO:0000313" key="4">
    <source>
        <dbReference type="Proteomes" id="UP000278351"/>
    </source>
</evidence>
<dbReference type="Proteomes" id="UP000278351">
    <property type="component" value="Unassembled WGS sequence"/>
</dbReference>
<evidence type="ECO:0000259" key="2">
    <source>
        <dbReference type="Pfam" id="PF18174"/>
    </source>
</evidence>
<dbReference type="Pfam" id="PF18174">
    <property type="entry name" value="HU-CCDC81_bac_1"/>
    <property type="match status" value="1"/>
</dbReference>
<dbReference type="InterPro" id="IPR040495">
    <property type="entry name" value="HU-CCDC81_bac_1"/>
</dbReference>
<gene>
    <name evidence="3" type="ORF">EGT74_00620</name>
</gene>
<dbReference type="RefSeq" id="WP_123844508.1">
    <property type="nucleotide sequence ID" value="NZ_RPDH01000001.1"/>
</dbReference>
<dbReference type="AlphaFoldDB" id="A0A3N4PVU8"/>
<keyword evidence="4" id="KW-1185">Reference proteome</keyword>
<evidence type="ECO:0000313" key="3">
    <source>
        <dbReference type="EMBL" id="RPE12096.1"/>
    </source>
</evidence>
<accession>A0A3N4PVU8</accession>
<reference evidence="3 4" key="1">
    <citation type="submission" date="2018-11" db="EMBL/GenBank/DDBJ databases">
        <title>Chitinophaga lutea sp.nov., isolate from arsenic contaminated soil.</title>
        <authorList>
            <person name="Zong Y."/>
        </authorList>
    </citation>
    <scope>NUCLEOTIDE SEQUENCE [LARGE SCALE GENOMIC DNA]</scope>
    <source>
        <strain evidence="3 4">ZY74</strain>
    </source>
</reference>
<dbReference type="OrthoDB" id="653949at2"/>
<organism evidence="3 4">
    <name type="scientific">Chitinophaga lutea</name>
    <dbReference type="NCBI Taxonomy" id="2488634"/>
    <lineage>
        <taxon>Bacteria</taxon>
        <taxon>Pseudomonadati</taxon>
        <taxon>Bacteroidota</taxon>
        <taxon>Chitinophagia</taxon>
        <taxon>Chitinophagales</taxon>
        <taxon>Chitinophagaceae</taxon>
        <taxon>Chitinophaga</taxon>
    </lineage>
</organism>
<keyword evidence="1" id="KW-0472">Membrane</keyword>
<comment type="caution">
    <text evidence="3">The sequence shown here is derived from an EMBL/GenBank/DDBJ whole genome shotgun (WGS) entry which is preliminary data.</text>
</comment>
<keyword evidence="1" id="KW-1133">Transmembrane helix</keyword>
<proteinExistence type="predicted"/>
<feature type="transmembrane region" description="Helical" evidence="1">
    <location>
        <begin position="170"/>
        <end position="189"/>
    </location>
</feature>
<protein>
    <recommendedName>
        <fullName evidence="2">CCDC81-like prokaryotic HU domain-containing protein</fullName>
    </recommendedName>
</protein>